<dbReference type="EMBL" id="CABFNP030001239">
    <property type="protein sequence ID" value="CAI6092673.1"/>
    <property type="molecule type" value="Genomic_DNA"/>
</dbReference>
<reference evidence="1" key="1">
    <citation type="submission" date="2023-01" db="EMBL/GenBank/DDBJ databases">
        <authorList>
            <person name="Piombo E."/>
        </authorList>
    </citation>
    <scope>NUCLEOTIDE SEQUENCE</scope>
</reference>
<dbReference type="AlphaFoldDB" id="A0AA35Q1V4"/>
<sequence length="72" mass="8017">MSAVVTDDVVIFEECVQDDQSMSQSLLIEIIKTLEYGGQRFVIRPGNLLQASAANANEPIWAFAYELEIGMH</sequence>
<proteinExistence type="predicted"/>
<evidence type="ECO:0000313" key="1">
    <source>
        <dbReference type="EMBL" id="CAI6092673.1"/>
    </source>
</evidence>
<accession>A0AA35Q1V4</accession>
<organism evidence="1 2">
    <name type="scientific">Clonostachys chloroleuca</name>
    <dbReference type="NCBI Taxonomy" id="1926264"/>
    <lineage>
        <taxon>Eukaryota</taxon>
        <taxon>Fungi</taxon>
        <taxon>Dikarya</taxon>
        <taxon>Ascomycota</taxon>
        <taxon>Pezizomycotina</taxon>
        <taxon>Sordariomycetes</taxon>
        <taxon>Hypocreomycetidae</taxon>
        <taxon>Hypocreales</taxon>
        <taxon>Bionectriaceae</taxon>
        <taxon>Clonostachys</taxon>
    </lineage>
</organism>
<gene>
    <name evidence="1" type="ORF">CCHLO57077_00007113</name>
</gene>
<comment type="caution">
    <text evidence="1">The sequence shown here is derived from an EMBL/GenBank/DDBJ whole genome shotgun (WGS) entry which is preliminary data.</text>
</comment>
<name>A0AA35Q1V4_9HYPO</name>
<dbReference type="Proteomes" id="UP001160390">
    <property type="component" value="Unassembled WGS sequence"/>
</dbReference>
<keyword evidence="2" id="KW-1185">Reference proteome</keyword>
<evidence type="ECO:0000313" key="2">
    <source>
        <dbReference type="Proteomes" id="UP001160390"/>
    </source>
</evidence>
<protein>
    <submittedName>
        <fullName evidence="1">Uncharacterized protein</fullName>
    </submittedName>
</protein>